<proteinExistence type="predicted"/>
<keyword evidence="2" id="KW-0067">ATP-binding</keyword>
<evidence type="ECO:0000313" key="5">
    <source>
        <dbReference type="Proteomes" id="UP000030526"/>
    </source>
</evidence>
<dbReference type="Proteomes" id="UP000030526">
    <property type="component" value="Unassembled WGS sequence"/>
</dbReference>
<gene>
    <name evidence="4" type="ORF">JP32_11930</name>
</gene>
<dbReference type="InterPro" id="IPR003593">
    <property type="entry name" value="AAA+_ATPase"/>
</dbReference>
<dbReference type="PANTHER" id="PTHR24220:SF611">
    <property type="entry name" value="ATP-BINDING COMPONENT OF ABC TRANSPORTER-RELATED"/>
    <property type="match status" value="1"/>
</dbReference>
<dbReference type="RefSeq" id="WP_039085128.1">
    <property type="nucleotide sequence ID" value="NZ_JPXS01000083.1"/>
</dbReference>
<accession>A0A0A2XDE5</accession>
<keyword evidence="1" id="KW-0547">Nucleotide-binding</keyword>
<evidence type="ECO:0000256" key="2">
    <source>
        <dbReference type="ARBA" id="ARBA00022840"/>
    </source>
</evidence>
<evidence type="ECO:0000313" key="4">
    <source>
        <dbReference type="EMBL" id="KGQ28630.1"/>
    </source>
</evidence>
<dbReference type="PROSITE" id="PS50893">
    <property type="entry name" value="ABC_TRANSPORTER_2"/>
    <property type="match status" value="1"/>
</dbReference>
<feature type="domain" description="ABC transporter" evidence="3">
    <location>
        <begin position="4"/>
        <end position="226"/>
    </location>
</feature>
<dbReference type="GO" id="GO:0005524">
    <property type="term" value="F:ATP binding"/>
    <property type="evidence" value="ECO:0007669"/>
    <property type="project" value="UniProtKB-KW"/>
</dbReference>
<organism evidence="4 5">
    <name type="scientific">Gallibacterium anatis</name>
    <dbReference type="NCBI Taxonomy" id="750"/>
    <lineage>
        <taxon>Bacteria</taxon>
        <taxon>Pseudomonadati</taxon>
        <taxon>Pseudomonadota</taxon>
        <taxon>Gammaproteobacteria</taxon>
        <taxon>Pasteurellales</taxon>
        <taxon>Pasteurellaceae</taxon>
        <taxon>Gallibacterium</taxon>
    </lineage>
</organism>
<dbReference type="Gene3D" id="3.40.50.300">
    <property type="entry name" value="P-loop containing nucleotide triphosphate hydrolases"/>
    <property type="match status" value="1"/>
</dbReference>
<evidence type="ECO:0000259" key="3">
    <source>
        <dbReference type="PROSITE" id="PS50893"/>
    </source>
</evidence>
<dbReference type="Pfam" id="PF00005">
    <property type="entry name" value="ABC_tran"/>
    <property type="match status" value="1"/>
</dbReference>
<dbReference type="SMART" id="SM00382">
    <property type="entry name" value="AAA"/>
    <property type="match status" value="1"/>
</dbReference>
<evidence type="ECO:0000256" key="1">
    <source>
        <dbReference type="ARBA" id="ARBA00022741"/>
    </source>
</evidence>
<dbReference type="GO" id="GO:0022857">
    <property type="term" value="F:transmembrane transporter activity"/>
    <property type="evidence" value="ECO:0007669"/>
    <property type="project" value="TreeGrafter"/>
</dbReference>
<name>A0A0A2XDE5_9PAST</name>
<reference evidence="4 5" key="1">
    <citation type="submission" date="2014-08" db="EMBL/GenBank/DDBJ databases">
        <title>Chaperone-usher fimbriae in a diverse selection of Gallibacterium genomes.</title>
        <authorList>
            <person name="Kudirkiene E."/>
            <person name="Bager R.J."/>
            <person name="Johnson T.J."/>
            <person name="Bojesen A.M."/>
        </authorList>
    </citation>
    <scope>NUCLEOTIDE SEQUENCE [LARGE SCALE GENOMIC DNA]</scope>
    <source>
        <strain evidence="4 5">20558/3kl.</strain>
    </source>
</reference>
<dbReference type="SUPFAM" id="SSF52540">
    <property type="entry name" value="P-loop containing nucleoside triphosphate hydrolases"/>
    <property type="match status" value="1"/>
</dbReference>
<dbReference type="EMBL" id="JPXS01000083">
    <property type="protein sequence ID" value="KGQ28630.1"/>
    <property type="molecule type" value="Genomic_DNA"/>
</dbReference>
<dbReference type="InterPro" id="IPR003439">
    <property type="entry name" value="ABC_transporter-like_ATP-bd"/>
</dbReference>
<dbReference type="GO" id="GO:0016887">
    <property type="term" value="F:ATP hydrolysis activity"/>
    <property type="evidence" value="ECO:0007669"/>
    <property type="project" value="InterPro"/>
</dbReference>
<dbReference type="AlphaFoldDB" id="A0A0A2XDE5"/>
<dbReference type="GO" id="GO:0005886">
    <property type="term" value="C:plasma membrane"/>
    <property type="evidence" value="ECO:0007669"/>
    <property type="project" value="TreeGrafter"/>
</dbReference>
<dbReference type="InterPro" id="IPR015854">
    <property type="entry name" value="ABC_transpr_LolD-like"/>
</dbReference>
<dbReference type="InterPro" id="IPR027417">
    <property type="entry name" value="P-loop_NTPase"/>
</dbReference>
<dbReference type="PANTHER" id="PTHR24220">
    <property type="entry name" value="IMPORT ATP-BINDING PROTEIN"/>
    <property type="match status" value="1"/>
</dbReference>
<comment type="caution">
    <text evidence="4">The sequence shown here is derived from an EMBL/GenBank/DDBJ whole genome shotgun (WGS) entry which is preliminary data.</text>
</comment>
<sequence>MTLLSIHNVTVKVPGLSSPILSIPHFYLQSSQQIALMGPSGCGKSTFLNIICGLLKPSSGNILWKNQDLTMLSTAQCAHWRFQNIGIIMQDFYLTNGLTELDNVLLPSAFRNWHIKASLQQRAKYLLQQLKMPHFDTDVEHLSRGEKQHVAIARALLHQPKIVIADEPTASLDKENSQIISQLLCNISTEENCTLIVATHDLFLASQLKRKIHLENGIIVSDNDKE</sequence>
<protein>
    <recommendedName>
        <fullName evidence="3">ABC transporter domain-containing protein</fullName>
    </recommendedName>
</protein>